<dbReference type="PANTHER" id="PTHR35797">
    <property type="entry name" value="PROTEASE-RELATED"/>
    <property type="match status" value="1"/>
</dbReference>
<comment type="caution">
    <text evidence="3">The sequence shown here is derived from an EMBL/GenBank/DDBJ whole genome shotgun (WGS) entry which is preliminary data.</text>
</comment>
<name>A0A0A6VQU3_KOCRO</name>
<protein>
    <recommendedName>
        <fullName evidence="2">CAAX prenyl protease 2/Lysostaphin resistance protein A-like domain-containing protein</fullName>
    </recommendedName>
</protein>
<organism evidence="3 4">
    <name type="scientific">Kocuria rosea subsp. polaris</name>
    <dbReference type="NCBI Taxonomy" id="136273"/>
    <lineage>
        <taxon>Bacteria</taxon>
        <taxon>Bacillati</taxon>
        <taxon>Actinomycetota</taxon>
        <taxon>Actinomycetes</taxon>
        <taxon>Micrococcales</taxon>
        <taxon>Micrococcaceae</taxon>
        <taxon>Kocuria</taxon>
    </lineage>
</organism>
<dbReference type="PANTHER" id="PTHR35797:SF1">
    <property type="entry name" value="PROTEASE"/>
    <property type="match status" value="1"/>
</dbReference>
<evidence type="ECO:0000259" key="2">
    <source>
        <dbReference type="Pfam" id="PF02517"/>
    </source>
</evidence>
<feature type="transmembrane region" description="Helical" evidence="1">
    <location>
        <begin position="164"/>
        <end position="195"/>
    </location>
</feature>
<dbReference type="AlphaFoldDB" id="A0A0A6VQU3"/>
<proteinExistence type="predicted"/>
<dbReference type="Proteomes" id="UP000030466">
    <property type="component" value="Unassembled WGS sequence"/>
</dbReference>
<feature type="transmembrane region" description="Helical" evidence="1">
    <location>
        <begin position="240"/>
        <end position="259"/>
    </location>
</feature>
<feature type="transmembrane region" description="Helical" evidence="1">
    <location>
        <begin position="125"/>
        <end position="143"/>
    </location>
</feature>
<feature type="transmembrane region" description="Helical" evidence="1">
    <location>
        <begin position="90"/>
        <end position="113"/>
    </location>
</feature>
<keyword evidence="1" id="KW-0812">Transmembrane</keyword>
<evidence type="ECO:0000313" key="3">
    <source>
        <dbReference type="EMBL" id="KHD96723.1"/>
    </source>
</evidence>
<dbReference type="GO" id="GO:0080120">
    <property type="term" value="P:CAAX-box protein maturation"/>
    <property type="evidence" value="ECO:0007669"/>
    <property type="project" value="UniProtKB-ARBA"/>
</dbReference>
<evidence type="ECO:0000256" key="1">
    <source>
        <dbReference type="SAM" id="Phobius"/>
    </source>
</evidence>
<reference evidence="3 4" key="1">
    <citation type="journal article" date="2003" name="Int. J. Syst. Evol. Microbiol.">
        <title>Kocuria polaris sp. nov., an orange-pigmented psychrophilic bacterium isolated from an Antarctic cyanobacterial mat sample.</title>
        <authorList>
            <person name="Reddy G.S."/>
            <person name="Prakash J.S."/>
            <person name="Prabahar V."/>
            <person name="Matsumoto G.I."/>
            <person name="Stackebrandt E."/>
            <person name="Shivaji S."/>
        </authorList>
    </citation>
    <scope>NUCLEOTIDE SEQUENCE [LARGE SCALE GENOMIC DNA]</scope>
    <source>
        <strain evidence="3 4">CMS 76or</strain>
    </source>
</reference>
<dbReference type="OrthoDB" id="3693644at2"/>
<feature type="domain" description="CAAX prenyl protease 2/Lysostaphin resistance protein A-like" evidence="2">
    <location>
        <begin position="128"/>
        <end position="215"/>
    </location>
</feature>
<sequence length="268" mass="28986">MTDIGARAQQPGPGLRGRVARHQLPAFFVLTYAWSWTCWAPLLLGAGGTPLLLLGGLGPFVAAWAVTWLAGEPVRDWARAIVRWRVPARWWAWALGLPALLYAVVNALLAALGREVDWSLALERAPAYLATFVFVAVLGGGLEEPGWRGFALPRLQERLGPLRATALLGLLWGVWHVPLYGPLGFAVPFVLAFLYTPLYNRTGSVLLCVLPHASFTPAQDHLVLLAAEPVHTGLLDTVDLVLFGTYAGAALLVVALTRGRLGAGRPRR</sequence>
<gene>
    <name evidence="3" type="ORF">GY22_13955</name>
</gene>
<dbReference type="InterPro" id="IPR003675">
    <property type="entry name" value="Rce1/LyrA-like_dom"/>
</dbReference>
<dbReference type="EMBL" id="JSUH01000013">
    <property type="protein sequence ID" value="KHD96723.1"/>
    <property type="molecule type" value="Genomic_DNA"/>
</dbReference>
<feature type="transmembrane region" description="Helical" evidence="1">
    <location>
        <begin position="50"/>
        <end position="70"/>
    </location>
</feature>
<accession>A0A0A6VQU3</accession>
<dbReference type="Pfam" id="PF02517">
    <property type="entry name" value="Rce1-like"/>
    <property type="match status" value="1"/>
</dbReference>
<dbReference type="GO" id="GO:0004175">
    <property type="term" value="F:endopeptidase activity"/>
    <property type="evidence" value="ECO:0007669"/>
    <property type="project" value="UniProtKB-ARBA"/>
</dbReference>
<keyword evidence="1" id="KW-0472">Membrane</keyword>
<keyword evidence="1" id="KW-1133">Transmembrane helix</keyword>
<dbReference type="RefSeq" id="WP_035928891.1">
    <property type="nucleotide sequence ID" value="NZ_JSUH01000013.1"/>
</dbReference>
<keyword evidence="4" id="KW-1185">Reference proteome</keyword>
<feature type="transmembrane region" description="Helical" evidence="1">
    <location>
        <begin position="24"/>
        <end position="44"/>
    </location>
</feature>
<evidence type="ECO:0000313" key="4">
    <source>
        <dbReference type="Proteomes" id="UP000030466"/>
    </source>
</evidence>
<dbReference type="InterPro" id="IPR042150">
    <property type="entry name" value="MmRce1-like"/>
</dbReference>